<dbReference type="PROSITE" id="PS50302">
    <property type="entry name" value="PUM"/>
    <property type="match status" value="1"/>
</dbReference>
<evidence type="ECO:0000256" key="4">
    <source>
        <dbReference type="PROSITE-ProRule" id="PRU00317"/>
    </source>
</evidence>
<evidence type="ECO:0000259" key="6">
    <source>
        <dbReference type="PROSITE" id="PS50303"/>
    </source>
</evidence>
<dbReference type="AlphaFoldDB" id="A0AAE1WPX8"/>
<feature type="repeat" description="Pumilio" evidence="4">
    <location>
        <begin position="383"/>
        <end position="414"/>
    </location>
</feature>
<dbReference type="PANTHER" id="PTHR12537:SF137">
    <property type="entry name" value="PUMILIO HOMOLOG 16-RELATED"/>
    <property type="match status" value="1"/>
</dbReference>
<dbReference type="GO" id="GO:0006417">
    <property type="term" value="P:regulation of translation"/>
    <property type="evidence" value="ECO:0007669"/>
    <property type="project" value="UniProtKB-KW"/>
</dbReference>
<feature type="compositionally biased region" description="Low complexity" evidence="5">
    <location>
        <begin position="154"/>
        <end position="165"/>
    </location>
</feature>
<dbReference type="Gene3D" id="1.25.10.10">
    <property type="entry name" value="Leucine-rich Repeat Variant"/>
    <property type="match status" value="1"/>
</dbReference>
<comment type="caution">
    <text evidence="7">The sequence shown here is derived from an EMBL/GenBank/DDBJ whole genome shotgun (WGS) entry which is preliminary data.</text>
</comment>
<keyword evidence="3" id="KW-0694">RNA-binding</keyword>
<keyword evidence="8" id="KW-1185">Reference proteome</keyword>
<evidence type="ECO:0000256" key="1">
    <source>
        <dbReference type="ARBA" id="ARBA00022737"/>
    </source>
</evidence>
<dbReference type="SUPFAM" id="SSF48371">
    <property type="entry name" value="ARM repeat"/>
    <property type="match status" value="1"/>
</dbReference>
<dbReference type="PROSITE" id="PS50303">
    <property type="entry name" value="PUM_HD"/>
    <property type="match status" value="1"/>
</dbReference>
<sequence>MLPPGVGWRQASSTRMSPAPRSRHRHHLDLSAIADSLVVSGREEKGKEGQLGEMVENKSHVEMVEKAPTANSQSNDGDDDSDTSSVFSFKMHEERGPVTTTRSKNINIVMCVLGQHNSATNNSIGGCPRFFMTSSPREKNMSNDQNLMDHQHRSNNSSNHFSSRRSLPCADPRFSHMMRHKFGYYNTRIPSCRPNQGRGRRQRFRQARPDLGVNCLEEIIKGDDSEQEESLVSILGDSGFTLMLSRRLHYLHSMLVDRCEGPQLYSLVGRILSRGKYFLSAAFAKQGAISIIKLIRKVKKSSPHAMAMTTALSTRLMDIMTHPTAMDVILQCLILFPRQPNEVLYEKVILHFHDLAIDEVGCGSLIYCIALIGGDQRVRLLDQIADVSDFLLYDPYGNYVVQNLLGLNNESATK</sequence>
<keyword evidence="1" id="KW-0677">Repeat</keyword>
<proteinExistence type="predicted"/>
<dbReference type="GO" id="GO:0003729">
    <property type="term" value="F:mRNA binding"/>
    <property type="evidence" value="ECO:0007669"/>
    <property type="project" value="TreeGrafter"/>
</dbReference>
<dbReference type="GO" id="GO:0005737">
    <property type="term" value="C:cytoplasm"/>
    <property type="evidence" value="ECO:0007669"/>
    <property type="project" value="TreeGrafter"/>
</dbReference>
<dbReference type="Proteomes" id="UP001289374">
    <property type="component" value="Unassembled WGS sequence"/>
</dbReference>
<dbReference type="PANTHER" id="PTHR12537">
    <property type="entry name" value="RNA BINDING PROTEIN PUMILIO-RELATED"/>
    <property type="match status" value="1"/>
</dbReference>
<feature type="region of interest" description="Disordered" evidence="5">
    <location>
        <begin position="137"/>
        <end position="165"/>
    </location>
</feature>
<feature type="compositionally biased region" description="Basic and acidic residues" evidence="5">
    <location>
        <begin position="137"/>
        <end position="152"/>
    </location>
</feature>
<dbReference type="InterPro" id="IPR011989">
    <property type="entry name" value="ARM-like"/>
</dbReference>
<evidence type="ECO:0000313" key="8">
    <source>
        <dbReference type="Proteomes" id="UP001289374"/>
    </source>
</evidence>
<evidence type="ECO:0000313" key="7">
    <source>
        <dbReference type="EMBL" id="KAK4397492.1"/>
    </source>
</evidence>
<dbReference type="InterPro" id="IPR033133">
    <property type="entry name" value="PUM-HD"/>
</dbReference>
<feature type="domain" description="PUM-HD" evidence="6">
    <location>
        <begin position="173"/>
        <end position="414"/>
    </location>
</feature>
<evidence type="ECO:0000256" key="5">
    <source>
        <dbReference type="SAM" id="MobiDB-lite"/>
    </source>
</evidence>
<accession>A0AAE1WPX8</accession>
<evidence type="ECO:0000256" key="3">
    <source>
        <dbReference type="ARBA" id="ARBA00022884"/>
    </source>
</evidence>
<dbReference type="InterPro" id="IPR016024">
    <property type="entry name" value="ARM-type_fold"/>
</dbReference>
<organism evidence="7 8">
    <name type="scientific">Sesamum angolense</name>
    <dbReference type="NCBI Taxonomy" id="2727404"/>
    <lineage>
        <taxon>Eukaryota</taxon>
        <taxon>Viridiplantae</taxon>
        <taxon>Streptophyta</taxon>
        <taxon>Embryophyta</taxon>
        <taxon>Tracheophyta</taxon>
        <taxon>Spermatophyta</taxon>
        <taxon>Magnoliopsida</taxon>
        <taxon>eudicotyledons</taxon>
        <taxon>Gunneridae</taxon>
        <taxon>Pentapetalae</taxon>
        <taxon>asterids</taxon>
        <taxon>lamiids</taxon>
        <taxon>Lamiales</taxon>
        <taxon>Pedaliaceae</taxon>
        <taxon>Sesamum</taxon>
    </lineage>
</organism>
<dbReference type="InterPro" id="IPR001313">
    <property type="entry name" value="Pumilio_RNA-bd_rpt"/>
</dbReference>
<reference evidence="7" key="2">
    <citation type="journal article" date="2024" name="Plant">
        <title>Genomic evolution and insights into agronomic trait innovations of Sesamum species.</title>
        <authorList>
            <person name="Miao H."/>
            <person name="Wang L."/>
            <person name="Qu L."/>
            <person name="Liu H."/>
            <person name="Sun Y."/>
            <person name="Le M."/>
            <person name="Wang Q."/>
            <person name="Wei S."/>
            <person name="Zheng Y."/>
            <person name="Lin W."/>
            <person name="Duan Y."/>
            <person name="Cao H."/>
            <person name="Xiong S."/>
            <person name="Wang X."/>
            <person name="Wei L."/>
            <person name="Li C."/>
            <person name="Ma Q."/>
            <person name="Ju M."/>
            <person name="Zhao R."/>
            <person name="Li G."/>
            <person name="Mu C."/>
            <person name="Tian Q."/>
            <person name="Mei H."/>
            <person name="Zhang T."/>
            <person name="Gao T."/>
            <person name="Zhang H."/>
        </authorList>
    </citation>
    <scope>NUCLEOTIDE SEQUENCE</scope>
    <source>
        <strain evidence="7">K16</strain>
    </source>
</reference>
<gene>
    <name evidence="7" type="ORF">Sango_1585800</name>
</gene>
<protein>
    <recommendedName>
        <fullName evidence="6">PUM-HD domain-containing protein</fullName>
    </recommendedName>
</protein>
<evidence type="ECO:0000256" key="2">
    <source>
        <dbReference type="ARBA" id="ARBA00022845"/>
    </source>
</evidence>
<reference evidence="7" key="1">
    <citation type="submission" date="2020-06" db="EMBL/GenBank/DDBJ databases">
        <authorList>
            <person name="Li T."/>
            <person name="Hu X."/>
            <person name="Zhang T."/>
            <person name="Song X."/>
            <person name="Zhang H."/>
            <person name="Dai N."/>
            <person name="Sheng W."/>
            <person name="Hou X."/>
            <person name="Wei L."/>
        </authorList>
    </citation>
    <scope>NUCLEOTIDE SEQUENCE</scope>
    <source>
        <strain evidence="7">K16</strain>
        <tissue evidence="7">Leaf</tissue>
    </source>
</reference>
<feature type="region of interest" description="Disordered" evidence="5">
    <location>
        <begin position="1"/>
        <end position="27"/>
    </location>
</feature>
<keyword evidence="2" id="KW-0810">Translation regulation</keyword>
<dbReference type="EMBL" id="JACGWL010000008">
    <property type="protein sequence ID" value="KAK4397492.1"/>
    <property type="molecule type" value="Genomic_DNA"/>
</dbReference>
<name>A0AAE1WPX8_9LAMI</name>